<dbReference type="InterPro" id="IPR036390">
    <property type="entry name" value="WH_DNA-bd_sf"/>
</dbReference>
<dbReference type="PANTHER" id="PTHR33164">
    <property type="entry name" value="TRANSCRIPTIONAL REGULATOR, MARR FAMILY"/>
    <property type="match status" value="1"/>
</dbReference>
<keyword evidence="3" id="KW-0238">DNA-binding</keyword>
<dbReference type="GO" id="GO:0003677">
    <property type="term" value="F:DNA binding"/>
    <property type="evidence" value="ECO:0007669"/>
    <property type="project" value="UniProtKB-KW"/>
</dbReference>
<dbReference type="AlphaFoldDB" id="A0A927MWQ6"/>
<dbReference type="GO" id="GO:0006950">
    <property type="term" value="P:response to stress"/>
    <property type="evidence" value="ECO:0007669"/>
    <property type="project" value="TreeGrafter"/>
</dbReference>
<name>A0A927MWQ6_9ACTN</name>
<comment type="caution">
    <text evidence="3">The sequence shown here is derived from an EMBL/GenBank/DDBJ whole genome shotgun (WGS) entry which is preliminary data.</text>
</comment>
<accession>A0A927MWQ6</accession>
<feature type="compositionally biased region" description="Gly residues" evidence="1">
    <location>
        <begin position="166"/>
        <end position="175"/>
    </location>
</feature>
<dbReference type="Proteomes" id="UP000638648">
    <property type="component" value="Unassembled WGS sequence"/>
</dbReference>
<dbReference type="InterPro" id="IPR036388">
    <property type="entry name" value="WH-like_DNA-bd_sf"/>
</dbReference>
<evidence type="ECO:0000313" key="4">
    <source>
        <dbReference type="Proteomes" id="UP000638648"/>
    </source>
</evidence>
<feature type="domain" description="HTH marR-type" evidence="2">
    <location>
        <begin position="4"/>
        <end position="140"/>
    </location>
</feature>
<feature type="region of interest" description="Disordered" evidence="1">
    <location>
        <begin position="150"/>
        <end position="175"/>
    </location>
</feature>
<keyword evidence="4" id="KW-1185">Reference proteome</keyword>
<dbReference type="GO" id="GO:0003700">
    <property type="term" value="F:DNA-binding transcription factor activity"/>
    <property type="evidence" value="ECO:0007669"/>
    <property type="project" value="InterPro"/>
</dbReference>
<dbReference type="InterPro" id="IPR039422">
    <property type="entry name" value="MarR/SlyA-like"/>
</dbReference>
<dbReference type="PROSITE" id="PS50995">
    <property type="entry name" value="HTH_MARR_2"/>
    <property type="match status" value="1"/>
</dbReference>
<evidence type="ECO:0000256" key="1">
    <source>
        <dbReference type="SAM" id="MobiDB-lite"/>
    </source>
</evidence>
<dbReference type="SMART" id="SM00347">
    <property type="entry name" value="HTH_MARR"/>
    <property type="match status" value="1"/>
</dbReference>
<dbReference type="InterPro" id="IPR000835">
    <property type="entry name" value="HTH_MarR-typ"/>
</dbReference>
<dbReference type="SUPFAM" id="SSF46785">
    <property type="entry name" value="Winged helix' DNA-binding domain"/>
    <property type="match status" value="1"/>
</dbReference>
<dbReference type="Gene3D" id="1.10.10.10">
    <property type="entry name" value="Winged helix-like DNA-binding domain superfamily/Winged helix DNA-binding domain"/>
    <property type="match status" value="1"/>
</dbReference>
<dbReference type="PANTHER" id="PTHR33164:SF57">
    <property type="entry name" value="MARR-FAMILY TRANSCRIPTIONAL REGULATOR"/>
    <property type="match status" value="1"/>
</dbReference>
<proteinExistence type="predicted"/>
<gene>
    <name evidence="3" type="ORF">HEB94_004505</name>
</gene>
<reference evidence="3" key="1">
    <citation type="submission" date="2020-10" db="EMBL/GenBank/DDBJ databases">
        <title>Sequencing the genomes of 1000 actinobacteria strains.</title>
        <authorList>
            <person name="Klenk H.-P."/>
        </authorList>
    </citation>
    <scope>NUCLEOTIDE SEQUENCE</scope>
    <source>
        <strain evidence="3">DSM 45354</strain>
    </source>
</reference>
<organism evidence="3 4">
    <name type="scientific">Actinopolymorpha pittospori</name>
    <dbReference type="NCBI Taxonomy" id="648752"/>
    <lineage>
        <taxon>Bacteria</taxon>
        <taxon>Bacillati</taxon>
        <taxon>Actinomycetota</taxon>
        <taxon>Actinomycetes</taxon>
        <taxon>Propionibacteriales</taxon>
        <taxon>Actinopolymorphaceae</taxon>
        <taxon>Actinopolymorpha</taxon>
    </lineage>
</organism>
<protein>
    <submittedName>
        <fullName evidence="3">DNA-binding MarR family transcriptional regulator</fullName>
    </submittedName>
</protein>
<dbReference type="PRINTS" id="PR00598">
    <property type="entry name" value="HTHMARR"/>
</dbReference>
<dbReference type="RefSeq" id="WP_192751572.1">
    <property type="nucleotide sequence ID" value="NZ_BAABJL010000207.1"/>
</dbReference>
<evidence type="ECO:0000313" key="3">
    <source>
        <dbReference type="EMBL" id="MBE1607657.1"/>
    </source>
</evidence>
<evidence type="ECO:0000259" key="2">
    <source>
        <dbReference type="PROSITE" id="PS50995"/>
    </source>
</evidence>
<dbReference type="EMBL" id="JADBEM010000001">
    <property type="protein sequence ID" value="MBE1607657.1"/>
    <property type="molecule type" value="Genomic_DNA"/>
</dbReference>
<sequence>MDDRAELIARIESAESDFRRYVIRQGATDFFSVDLTMQQLRALFVLGASGALSAHELAETLGIGPTTLTGIVDRLQARGLVHRLPDGQDRRVRRIVLTEAGRDLLRNLHEIKREHQRRLLGRLDLDVLAGLARAVEAMARICAEEADSLLEGSDSAKDAESSVLKGGSGGIRLKP</sequence>
<dbReference type="Pfam" id="PF12802">
    <property type="entry name" value="MarR_2"/>
    <property type="match status" value="1"/>
</dbReference>